<proteinExistence type="inferred from homology"/>
<dbReference type="PANTHER" id="PTHR46551:SF1">
    <property type="entry name" value="SAP DOMAIN-CONTAINING RIBONUCLEOPROTEIN"/>
    <property type="match status" value="1"/>
</dbReference>
<dbReference type="AlphaFoldDB" id="A0A9P4NLY9"/>
<dbReference type="InterPro" id="IPR052240">
    <property type="entry name" value="SAP_domain_ribonucleoprotein"/>
</dbReference>
<dbReference type="InterPro" id="IPR003034">
    <property type="entry name" value="SAP_dom"/>
</dbReference>
<evidence type="ECO:0000313" key="6">
    <source>
        <dbReference type="Proteomes" id="UP000800235"/>
    </source>
</evidence>
<evidence type="ECO:0000256" key="3">
    <source>
        <dbReference type="SAM" id="MobiDB-lite"/>
    </source>
</evidence>
<evidence type="ECO:0000313" key="5">
    <source>
        <dbReference type="EMBL" id="KAF2427266.1"/>
    </source>
</evidence>
<dbReference type="InterPro" id="IPR036361">
    <property type="entry name" value="SAP_dom_sf"/>
</dbReference>
<feature type="compositionally biased region" description="Low complexity" evidence="3">
    <location>
        <begin position="61"/>
        <end position="73"/>
    </location>
</feature>
<sequence length="284" mass="30842">MTDYAKLKNAELENILKERGLTHTGKKAELVARIVEDDEKKAASAAPAENEDEIDWDDDAPSAPAAAVGPEPAEQTDAAPATNTEDAAPSAVEPSTTEEKTTTETNGEAKPSTEEAVPAKKEVDFSIGLAQRDVEKELAARAKRAERFKATLDEGDAVSEEAALALKRAKKFGTDEATDTAAPVKGLNEALPDRKRRRDGGEDRGDYKRGGRGPRRGGGGRRDNRGYRESREPYNRGGRDNRRDERRSREPRQERNGGGDRGGNWMSEADKQAAAARAARFARA</sequence>
<feature type="compositionally biased region" description="Basic residues" evidence="3">
    <location>
        <begin position="210"/>
        <end position="219"/>
    </location>
</feature>
<dbReference type="Pfam" id="PF02037">
    <property type="entry name" value="SAP"/>
    <property type="match status" value="1"/>
</dbReference>
<feature type="compositionally biased region" description="Basic and acidic residues" evidence="3">
    <location>
        <begin position="111"/>
        <end position="124"/>
    </location>
</feature>
<keyword evidence="6" id="KW-1185">Reference proteome</keyword>
<evidence type="ECO:0000256" key="2">
    <source>
        <dbReference type="ARBA" id="ARBA00046328"/>
    </source>
</evidence>
<protein>
    <recommendedName>
        <fullName evidence="4">SAP domain-containing protein</fullName>
    </recommendedName>
</protein>
<dbReference type="Gene3D" id="1.10.720.30">
    <property type="entry name" value="SAP domain"/>
    <property type="match status" value="1"/>
</dbReference>
<feature type="region of interest" description="Disordered" evidence="3">
    <location>
        <begin position="38"/>
        <end position="126"/>
    </location>
</feature>
<reference evidence="5" key="1">
    <citation type="journal article" date="2020" name="Stud. Mycol.">
        <title>101 Dothideomycetes genomes: a test case for predicting lifestyles and emergence of pathogens.</title>
        <authorList>
            <person name="Haridas S."/>
            <person name="Albert R."/>
            <person name="Binder M."/>
            <person name="Bloem J."/>
            <person name="Labutti K."/>
            <person name="Salamov A."/>
            <person name="Andreopoulos B."/>
            <person name="Baker S."/>
            <person name="Barry K."/>
            <person name="Bills G."/>
            <person name="Bluhm B."/>
            <person name="Cannon C."/>
            <person name="Castanera R."/>
            <person name="Culley D."/>
            <person name="Daum C."/>
            <person name="Ezra D."/>
            <person name="Gonzalez J."/>
            <person name="Henrissat B."/>
            <person name="Kuo A."/>
            <person name="Liang C."/>
            <person name="Lipzen A."/>
            <person name="Lutzoni F."/>
            <person name="Magnuson J."/>
            <person name="Mondo S."/>
            <person name="Nolan M."/>
            <person name="Ohm R."/>
            <person name="Pangilinan J."/>
            <person name="Park H.-J."/>
            <person name="Ramirez L."/>
            <person name="Alfaro M."/>
            <person name="Sun H."/>
            <person name="Tritt A."/>
            <person name="Yoshinaga Y."/>
            <person name="Zwiers L.-H."/>
            <person name="Turgeon B."/>
            <person name="Goodwin S."/>
            <person name="Spatafora J."/>
            <person name="Crous P."/>
            <person name="Grigoriev I."/>
        </authorList>
    </citation>
    <scope>NUCLEOTIDE SEQUENCE</scope>
    <source>
        <strain evidence="5">CBS 130266</strain>
    </source>
</reference>
<dbReference type="Proteomes" id="UP000800235">
    <property type="component" value="Unassembled WGS sequence"/>
</dbReference>
<feature type="region of interest" description="Disordered" evidence="3">
    <location>
        <begin position="171"/>
        <end position="284"/>
    </location>
</feature>
<dbReference type="GO" id="GO:0005634">
    <property type="term" value="C:nucleus"/>
    <property type="evidence" value="ECO:0007669"/>
    <property type="project" value="TreeGrafter"/>
</dbReference>
<organism evidence="5 6">
    <name type="scientific">Tothia fuscella</name>
    <dbReference type="NCBI Taxonomy" id="1048955"/>
    <lineage>
        <taxon>Eukaryota</taxon>
        <taxon>Fungi</taxon>
        <taxon>Dikarya</taxon>
        <taxon>Ascomycota</taxon>
        <taxon>Pezizomycotina</taxon>
        <taxon>Dothideomycetes</taxon>
        <taxon>Pleosporomycetidae</taxon>
        <taxon>Venturiales</taxon>
        <taxon>Cylindrosympodiaceae</taxon>
        <taxon>Tothia</taxon>
    </lineage>
</organism>
<gene>
    <name evidence="5" type="ORF">EJ08DRAFT_362104</name>
</gene>
<dbReference type="EMBL" id="MU007061">
    <property type="protein sequence ID" value="KAF2427266.1"/>
    <property type="molecule type" value="Genomic_DNA"/>
</dbReference>
<dbReference type="GO" id="GO:0016973">
    <property type="term" value="P:poly(A)+ mRNA export from nucleus"/>
    <property type="evidence" value="ECO:0007669"/>
    <property type="project" value="TreeGrafter"/>
</dbReference>
<dbReference type="SMART" id="SM00513">
    <property type="entry name" value="SAP"/>
    <property type="match status" value="1"/>
</dbReference>
<feature type="compositionally biased region" description="Basic and acidic residues" evidence="3">
    <location>
        <begin position="199"/>
        <end position="209"/>
    </location>
</feature>
<feature type="compositionally biased region" description="Acidic residues" evidence="3">
    <location>
        <begin position="49"/>
        <end position="60"/>
    </location>
</feature>
<feature type="compositionally biased region" description="Low complexity" evidence="3">
    <location>
        <begin position="273"/>
        <end position="284"/>
    </location>
</feature>
<name>A0A9P4NLY9_9PEZI</name>
<keyword evidence="1" id="KW-0597">Phosphoprotein</keyword>
<comment type="similarity">
    <text evidence="2">Belongs to the SAP domain-containing ribonucleoprotein family.</text>
</comment>
<dbReference type="PROSITE" id="PS50800">
    <property type="entry name" value="SAP"/>
    <property type="match status" value="1"/>
</dbReference>
<accession>A0A9P4NLY9</accession>
<dbReference type="OrthoDB" id="445357at2759"/>
<feature type="domain" description="SAP" evidence="4">
    <location>
        <begin position="4"/>
        <end position="38"/>
    </location>
</feature>
<feature type="compositionally biased region" description="Basic and acidic residues" evidence="3">
    <location>
        <begin position="220"/>
        <end position="258"/>
    </location>
</feature>
<dbReference type="SUPFAM" id="SSF68906">
    <property type="entry name" value="SAP domain"/>
    <property type="match status" value="1"/>
</dbReference>
<evidence type="ECO:0000256" key="1">
    <source>
        <dbReference type="ARBA" id="ARBA00022553"/>
    </source>
</evidence>
<dbReference type="PANTHER" id="PTHR46551">
    <property type="entry name" value="SAP DOMAIN-CONTAINING RIBONUCLEOPROTEIN"/>
    <property type="match status" value="1"/>
</dbReference>
<evidence type="ECO:0000259" key="4">
    <source>
        <dbReference type="PROSITE" id="PS50800"/>
    </source>
</evidence>
<comment type="caution">
    <text evidence="5">The sequence shown here is derived from an EMBL/GenBank/DDBJ whole genome shotgun (WGS) entry which is preliminary data.</text>
</comment>